<accession>A0A0C1Y5N2</accession>
<dbReference type="PROSITE" id="PS50005">
    <property type="entry name" value="TPR"/>
    <property type="match status" value="1"/>
</dbReference>
<evidence type="ECO:0000313" key="1">
    <source>
        <dbReference type="EMBL" id="NEV68765.1"/>
    </source>
</evidence>
<reference evidence="1" key="3">
    <citation type="submission" date="2020-02" db="EMBL/GenBank/DDBJ databases">
        <authorList>
            <person name="Sarangi A.N."/>
            <person name="Ghosh S."/>
            <person name="Mukherjee M."/>
            <person name="Tripathy S."/>
        </authorList>
    </citation>
    <scope>NUCLEOTIDE SEQUENCE</scope>
    <source>
        <strain evidence="1">BDU141951</strain>
    </source>
</reference>
<reference evidence="1" key="1">
    <citation type="submission" date="2014-11" db="EMBL/GenBank/DDBJ databases">
        <authorList>
            <person name="Malar M.C."/>
            <person name="Sen D."/>
            <person name="Tripathy S."/>
        </authorList>
    </citation>
    <scope>NUCLEOTIDE SEQUENCE</scope>
    <source>
        <strain evidence="1">BDU141951</strain>
    </source>
</reference>
<dbReference type="PANTHER" id="PTHR10098:SF112">
    <property type="entry name" value="SLR0380 PROTEIN"/>
    <property type="match status" value="1"/>
</dbReference>
<dbReference type="InterPro" id="IPR011990">
    <property type="entry name" value="TPR-like_helical_dom_sf"/>
</dbReference>
<proteinExistence type="predicted"/>
<dbReference type="SMART" id="SM00028">
    <property type="entry name" value="TPR"/>
    <property type="match status" value="6"/>
</dbReference>
<name>A0A0C1Y5N2_9CYAN</name>
<dbReference type="AlphaFoldDB" id="A0A0C1Y5N2"/>
<dbReference type="InterPro" id="IPR024983">
    <property type="entry name" value="CHAT_dom"/>
</dbReference>
<protein>
    <submittedName>
        <fullName evidence="1">CHAT domain-containing protein</fullName>
    </submittedName>
</protein>
<dbReference type="Pfam" id="PF13181">
    <property type="entry name" value="TPR_8"/>
    <property type="match status" value="1"/>
</dbReference>
<dbReference type="InterPro" id="IPR019734">
    <property type="entry name" value="TPR_rpt"/>
</dbReference>
<gene>
    <name evidence="1" type="ORF">QQ91_016805</name>
</gene>
<dbReference type="Pfam" id="PF12770">
    <property type="entry name" value="CHAT"/>
    <property type="match status" value="1"/>
</dbReference>
<dbReference type="PANTHER" id="PTHR10098">
    <property type="entry name" value="RAPSYN-RELATED"/>
    <property type="match status" value="1"/>
</dbReference>
<organism evidence="1">
    <name type="scientific">Lyngbya confervoides BDU141951</name>
    <dbReference type="NCBI Taxonomy" id="1574623"/>
    <lineage>
        <taxon>Bacteria</taxon>
        <taxon>Bacillati</taxon>
        <taxon>Cyanobacteriota</taxon>
        <taxon>Cyanophyceae</taxon>
        <taxon>Oscillatoriophycideae</taxon>
        <taxon>Oscillatoriales</taxon>
        <taxon>Microcoleaceae</taxon>
        <taxon>Lyngbya</taxon>
    </lineage>
</organism>
<comment type="caution">
    <text evidence="1">The sequence shown here is derived from an EMBL/GenBank/DDBJ whole genome shotgun (WGS) entry which is preliminary data.</text>
</comment>
<dbReference type="Gene3D" id="1.25.40.10">
    <property type="entry name" value="Tetratricopeptide repeat domain"/>
    <property type="match status" value="3"/>
</dbReference>
<sequence length="869" mass="95973">MVPSSRCFWWRCLRLGLGLLLGLILTGVPAFGRSIYPFGGGERTPLATAAAPSPSDLLDQGRQAYAAQRYAEAESAWEDAATSFADRPLQRALALSYLTAAYQQLSHWTDADRAITQSLDLLATIPATDQKIAVSAQVHNTLGSLQYARGETQAALTTWQTAADLYTQTGDDARTLNCLLNQVQALQSLGFYRQSRDRLSVITQRLPQQSPEVQVQGYQRLGHTYRLLGDFATAQEHLQTALTLAEQTPIATGAILLELGNTAQGEGDWEGAIALYHQAEQSDAADIRLKARLNQLRLLVQHRPEAAQPIASTLSAQLAQLSPGRSQIYAYINAAQSLLQLQTFAATETAARLLAQAIQHSQALQDTRAEAFARGYLGHAYEISQQWNEAQKLTEQALALAQSLDAIDIVYQWQWQLGRLLKQQGQRDSALSAYREAFAALQSLKQDLVAISDDLQFSFRDRVEPVYRELVDLLLQPEPQTHHPATPSPHHPITPLASTAHLIEARSVIEALKIAELNNFFKTACLEAQQVEIEAVSGTSTAVIYPIILPDRLEIIASFPGQPLRQFTSRVPQVDLEQTLLDWRQNLEKRFTTPEGKDLGQQLYRWLIAPMQTALSENHPQTLVFVLDGALRNTPMAALYDGERYLVEAYAIALSPGLQLLGPRPLQETQVAALLAGLTKPRHGFSALSNVDDEIQTIDALLDSRVLLDERFTTTTLAKQINTTEVPIVHLATHAQYSSNREDTFILAWDRPIPVDELSSLLNTGDQNRLEPIELLVLSACETATGDSRAALGLAGISLQAGARSTLASLWNLDDASGAYFVSQFYQALAQPYTTKAEALRQAQRSLLNHPDYRHPIYWAAYVMVGNWL</sequence>
<dbReference type="SUPFAM" id="SSF48452">
    <property type="entry name" value="TPR-like"/>
    <property type="match status" value="3"/>
</dbReference>
<dbReference type="EMBL" id="JTHE02000003">
    <property type="protein sequence ID" value="NEV68765.1"/>
    <property type="molecule type" value="Genomic_DNA"/>
</dbReference>
<reference evidence="1" key="2">
    <citation type="journal article" date="2015" name="Genome Announc.">
        <title>Draft Genome Sequence of Filamentous Marine Cyanobacterium Lyngbya confervoides Strain BDU141951.</title>
        <authorList>
            <person name="Chandrababunaidu M.M."/>
            <person name="Sen D."/>
            <person name="Tripathy S."/>
        </authorList>
    </citation>
    <scope>NUCLEOTIDE SEQUENCE</scope>
    <source>
        <strain evidence="1">BDU141951</strain>
    </source>
</reference>